<dbReference type="GO" id="GO:0009252">
    <property type="term" value="P:peptidoglycan biosynthetic process"/>
    <property type="evidence" value="ECO:0007669"/>
    <property type="project" value="UniProtKB-UniRule"/>
</dbReference>
<organism evidence="8 9">
    <name type="scientific">Candidatus Roizmanbacteria bacterium CG10_big_fil_rev_8_21_14_0_10_45_7</name>
    <dbReference type="NCBI Taxonomy" id="1974854"/>
    <lineage>
        <taxon>Bacteria</taxon>
        <taxon>Candidatus Roizmaniibacteriota</taxon>
    </lineage>
</organism>
<reference evidence="9" key="1">
    <citation type="submission" date="2017-09" db="EMBL/GenBank/DDBJ databases">
        <title>Depth-based differentiation of microbial function through sediment-hosted aquifers and enrichment of novel symbionts in the deep terrestrial subsurface.</title>
        <authorList>
            <person name="Probst A.J."/>
            <person name="Ladd B."/>
            <person name="Jarett J.K."/>
            <person name="Geller-Mcgrath D.E."/>
            <person name="Sieber C.M.K."/>
            <person name="Emerson J.B."/>
            <person name="Anantharaman K."/>
            <person name="Thomas B.C."/>
            <person name="Malmstrom R."/>
            <person name="Stieglmeier M."/>
            <person name="Klingl A."/>
            <person name="Woyke T."/>
            <person name="Ryan C.M."/>
            <person name="Banfield J.F."/>
        </authorList>
    </citation>
    <scope>NUCLEOTIDE SEQUENCE [LARGE SCALE GENOMIC DNA]</scope>
</reference>
<keyword evidence="4 7" id="KW-0472">Membrane</keyword>
<evidence type="ECO:0000256" key="3">
    <source>
        <dbReference type="ARBA" id="ARBA00022989"/>
    </source>
</evidence>
<evidence type="ECO:0000313" key="9">
    <source>
        <dbReference type="Proteomes" id="UP000231569"/>
    </source>
</evidence>
<comment type="function">
    <text evidence="7">Functions as a peptidoglycan terminase that cleaves nascent peptidoglycan strands endolytically to terminate their elongation.</text>
</comment>
<dbReference type="AlphaFoldDB" id="A0A2M8KVI0"/>
<evidence type="ECO:0000313" key="8">
    <source>
        <dbReference type="EMBL" id="PJE63909.1"/>
    </source>
</evidence>
<dbReference type="EC" id="4.2.2.29" evidence="7"/>
<protein>
    <recommendedName>
        <fullName evidence="7">Endolytic murein transglycosylase</fullName>
        <ecNumber evidence="7">4.2.2.29</ecNumber>
    </recommendedName>
    <alternativeName>
        <fullName evidence="7">Peptidoglycan lytic transglycosylase</fullName>
    </alternativeName>
    <alternativeName>
        <fullName evidence="7">Peptidoglycan polymerization terminase</fullName>
    </alternativeName>
</protein>
<name>A0A2M8KVI0_9BACT</name>
<dbReference type="InterPro" id="IPR003770">
    <property type="entry name" value="MLTG-like"/>
</dbReference>
<evidence type="ECO:0000256" key="6">
    <source>
        <dbReference type="ARBA" id="ARBA00023316"/>
    </source>
</evidence>
<evidence type="ECO:0000256" key="4">
    <source>
        <dbReference type="ARBA" id="ARBA00023136"/>
    </source>
</evidence>
<keyword evidence="1 7" id="KW-1003">Cell membrane</keyword>
<dbReference type="HAMAP" id="MF_02065">
    <property type="entry name" value="MltG"/>
    <property type="match status" value="1"/>
</dbReference>
<dbReference type="NCBIfam" id="TIGR00247">
    <property type="entry name" value="endolytic transglycosylase MltG"/>
    <property type="match status" value="1"/>
</dbReference>
<accession>A0A2M8KVI0</accession>
<dbReference type="PANTHER" id="PTHR30518">
    <property type="entry name" value="ENDOLYTIC MUREIN TRANSGLYCOSYLASE"/>
    <property type="match status" value="1"/>
</dbReference>
<keyword evidence="5 7" id="KW-0456">Lyase</keyword>
<comment type="caution">
    <text evidence="8">The sequence shown here is derived from an EMBL/GenBank/DDBJ whole genome shotgun (WGS) entry which is preliminary data.</text>
</comment>
<dbReference type="Pfam" id="PF02618">
    <property type="entry name" value="YceG"/>
    <property type="match status" value="1"/>
</dbReference>
<comment type="catalytic activity">
    <reaction evidence="7">
        <text>a peptidoglycan chain = a peptidoglycan chain with N-acetyl-1,6-anhydromuramyl-[peptide] at the reducing end + a peptidoglycan chain with N-acetylglucosamine at the non-reducing end.</text>
        <dbReference type="EC" id="4.2.2.29"/>
    </reaction>
</comment>
<comment type="similarity">
    <text evidence="7">Belongs to the transglycosylase MltG family.</text>
</comment>
<dbReference type="EMBL" id="PFEE01000015">
    <property type="protein sequence ID" value="PJE63909.1"/>
    <property type="molecule type" value="Genomic_DNA"/>
</dbReference>
<dbReference type="CDD" id="cd08010">
    <property type="entry name" value="MltG_like"/>
    <property type="match status" value="1"/>
</dbReference>
<dbReference type="PANTHER" id="PTHR30518:SF2">
    <property type="entry name" value="ENDOLYTIC MUREIN TRANSGLYCOSYLASE"/>
    <property type="match status" value="1"/>
</dbReference>
<dbReference type="GO" id="GO:0005886">
    <property type="term" value="C:plasma membrane"/>
    <property type="evidence" value="ECO:0007669"/>
    <property type="project" value="UniProtKB-UniRule"/>
</dbReference>
<evidence type="ECO:0000256" key="5">
    <source>
        <dbReference type="ARBA" id="ARBA00023239"/>
    </source>
</evidence>
<keyword evidence="2 7" id="KW-0812">Transmembrane</keyword>
<evidence type="ECO:0000256" key="7">
    <source>
        <dbReference type="HAMAP-Rule" id="MF_02065"/>
    </source>
</evidence>
<dbReference type="GO" id="GO:0008932">
    <property type="term" value="F:lytic endotransglycosylase activity"/>
    <property type="evidence" value="ECO:0007669"/>
    <property type="project" value="UniProtKB-UniRule"/>
</dbReference>
<gene>
    <name evidence="7" type="primary">mltG</name>
    <name evidence="8" type="ORF">COU89_00700</name>
</gene>
<evidence type="ECO:0000256" key="2">
    <source>
        <dbReference type="ARBA" id="ARBA00022692"/>
    </source>
</evidence>
<sequence length="320" mass="36293">MKKIVTLLVLPLVVIVGLTVWYREGLLPVDKSATTNEIFVIHPGEGVATIAKNLESAKFIRDRVVFYLVVKRLGIEKSIQAGDFRLNRSMSTTEIARELTHGTIDVWVTVIEGLRKEEIAEAVAKKIPISTQRFDLLVEEGYLYPDTYLIPKKASEEVVADLLKKTFNERVVPLYEQSKMKDEFTLHDALTLASLVEREARTLEDKRAVAGILLNRLELDMPLQIDATIQYVLGYDSIGKRWWKEHLTAADLKLDSPYNTYLNTGLPPGPISNPGLDALRAVLDPRESDNLYYISGSDGTMHYATDYETHQKNIERYLNR</sequence>
<evidence type="ECO:0000256" key="1">
    <source>
        <dbReference type="ARBA" id="ARBA00022475"/>
    </source>
</evidence>
<dbReference type="GO" id="GO:0071555">
    <property type="term" value="P:cell wall organization"/>
    <property type="evidence" value="ECO:0007669"/>
    <property type="project" value="UniProtKB-KW"/>
</dbReference>
<dbReference type="Gene3D" id="3.30.1490.480">
    <property type="entry name" value="Endolytic murein transglycosylase"/>
    <property type="match status" value="1"/>
</dbReference>
<proteinExistence type="inferred from homology"/>
<feature type="site" description="Important for catalytic activity" evidence="7">
    <location>
        <position position="199"/>
    </location>
</feature>
<keyword evidence="6 7" id="KW-0961">Cell wall biogenesis/degradation</keyword>
<keyword evidence="3 7" id="KW-1133">Transmembrane helix</keyword>
<dbReference type="Proteomes" id="UP000231569">
    <property type="component" value="Unassembled WGS sequence"/>
</dbReference>